<name>A0A1I1JTW0_9GAMM</name>
<keyword evidence="2" id="KW-0997">Cell inner membrane</keyword>
<evidence type="ECO:0000313" key="6">
    <source>
        <dbReference type="EMBL" id="SFC52079.1"/>
    </source>
</evidence>
<proteinExistence type="predicted"/>
<keyword evidence="7" id="KW-1185">Reference proteome</keyword>
<reference evidence="6 7" key="1">
    <citation type="submission" date="2016-10" db="EMBL/GenBank/DDBJ databases">
        <authorList>
            <person name="de Groot N.N."/>
        </authorList>
    </citation>
    <scope>NUCLEOTIDE SEQUENCE [LARGE SCALE GENOMIC DNA]</scope>
    <source>
        <strain evidence="6 7">DSM 6059</strain>
    </source>
</reference>
<dbReference type="Proteomes" id="UP000198862">
    <property type="component" value="Unassembled WGS sequence"/>
</dbReference>
<keyword evidence="5" id="KW-0472">Membrane</keyword>
<keyword evidence="4 6" id="KW-0808">Transferase</keyword>
<evidence type="ECO:0000256" key="4">
    <source>
        <dbReference type="ARBA" id="ARBA00022679"/>
    </source>
</evidence>
<dbReference type="RefSeq" id="WP_091983016.1">
    <property type="nucleotide sequence ID" value="NZ_FOLO01000011.1"/>
</dbReference>
<dbReference type="AlphaFoldDB" id="A0A1I1JTW0"/>
<dbReference type="Pfam" id="PF07429">
    <property type="entry name" value="Glyco_transf_56"/>
    <property type="match status" value="1"/>
</dbReference>
<evidence type="ECO:0000256" key="3">
    <source>
        <dbReference type="ARBA" id="ARBA00022676"/>
    </source>
</evidence>
<keyword evidence="3 6" id="KW-0328">Glycosyltransferase</keyword>
<dbReference type="GO" id="GO:0008417">
    <property type="term" value="F:fucosyltransferase activity"/>
    <property type="evidence" value="ECO:0007669"/>
    <property type="project" value="InterPro"/>
</dbReference>
<dbReference type="EMBL" id="FOLO01000011">
    <property type="protein sequence ID" value="SFC52079.1"/>
    <property type="molecule type" value="Genomic_DNA"/>
</dbReference>
<accession>A0A1I1JTW0</accession>
<protein>
    <submittedName>
        <fullName evidence="6">4-alpha-L-fucosyltransferase glycosyl transferase group 56</fullName>
    </submittedName>
</protein>
<evidence type="ECO:0000256" key="1">
    <source>
        <dbReference type="ARBA" id="ARBA00022475"/>
    </source>
</evidence>
<organism evidence="6 7">
    <name type="scientific">Pseudoalteromonas denitrificans DSM 6059</name>
    <dbReference type="NCBI Taxonomy" id="1123010"/>
    <lineage>
        <taxon>Bacteria</taxon>
        <taxon>Pseudomonadati</taxon>
        <taxon>Pseudomonadota</taxon>
        <taxon>Gammaproteobacteria</taxon>
        <taxon>Alteromonadales</taxon>
        <taxon>Pseudoalteromonadaceae</taxon>
        <taxon>Pseudoalteromonas</taxon>
    </lineage>
</organism>
<dbReference type="GO" id="GO:0009246">
    <property type="term" value="P:enterobacterial common antigen biosynthetic process"/>
    <property type="evidence" value="ECO:0007669"/>
    <property type="project" value="InterPro"/>
</dbReference>
<evidence type="ECO:0000256" key="2">
    <source>
        <dbReference type="ARBA" id="ARBA00022519"/>
    </source>
</evidence>
<dbReference type="OrthoDB" id="1083028at2"/>
<gene>
    <name evidence="6" type="ORF">SAMN02745724_01843</name>
</gene>
<dbReference type="STRING" id="1123010.SAMN02745724_01843"/>
<evidence type="ECO:0000256" key="5">
    <source>
        <dbReference type="ARBA" id="ARBA00023136"/>
    </source>
</evidence>
<dbReference type="InterPro" id="IPR009993">
    <property type="entry name" value="WecF"/>
</dbReference>
<evidence type="ECO:0000313" key="7">
    <source>
        <dbReference type="Proteomes" id="UP000198862"/>
    </source>
</evidence>
<keyword evidence="1" id="KW-1003">Cell membrane</keyword>
<sequence length="377" mass="44225">MCKKHILHLVTKLPEKYNTKFIEFSENNLNEYRHTYVSLSSTVSENEERKIDSTNIIDLNNLGRLKKMKALIKLFLSPKYDLVIFHGLFYQGPFLLFLAGLFKFTSLAEKVLWMTWGGDIYYFQNRPNSLFGWFNEYLRKSIIKRLFFISALVEEEVALLRVNYNAKAIGFNAFYPNPTNYEIIDEEEVSSDIEYKFLVGNSADPQNNHIDMLNSLSHLKDTIKVYCILSYAIVDTNYVEEVKLVGKKLFGENFIPLEQFMVSSEYKDLINSMDFACYYHNRQQALSNIFQFLHLGKIVFLRKDTLSYSYLNRLGFNLQNSEELSSLSISKLKELKIIGLNNRIENKKYIEKYFSDDAAVIKWQQTLDKIFSFLKKS</sequence>